<proteinExistence type="predicted"/>
<evidence type="ECO:0000259" key="1">
    <source>
        <dbReference type="PROSITE" id="PS50943"/>
    </source>
</evidence>
<evidence type="ECO:0000313" key="3">
    <source>
        <dbReference type="Proteomes" id="UP000471293"/>
    </source>
</evidence>
<protein>
    <submittedName>
        <fullName evidence="2">Helix-turn-helix transcriptional regulator</fullName>
    </submittedName>
</protein>
<dbReference type="Pfam" id="PF13443">
    <property type="entry name" value="HTH_26"/>
    <property type="match status" value="1"/>
</dbReference>
<organism evidence="2 3">
    <name type="scientific">Streptomyces halstedii</name>
    <dbReference type="NCBI Taxonomy" id="1944"/>
    <lineage>
        <taxon>Bacteria</taxon>
        <taxon>Bacillati</taxon>
        <taxon>Actinomycetota</taxon>
        <taxon>Actinomycetes</taxon>
        <taxon>Kitasatosporales</taxon>
        <taxon>Streptomycetaceae</taxon>
        <taxon>Streptomyces</taxon>
    </lineage>
</organism>
<dbReference type="CDD" id="cd00093">
    <property type="entry name" value="HTH_XRE"/>
    <property type="match status" value="1"/>
</dbReference>
<dbReference type="SUPFAM" id="SSF47413">
    <property type="entry name" value="lambda repressor-like DNA-binding domains"/>
    <property type="match status" value="1"/>
</dbReference>
<dbReference type="AlphaFoldDB" id="A0A6N9U6Y4"/>
<dbReference type="Proteomes" id="UP000471293">
    <property type="component" value="Unassembled WGS sequence"/>
</dbReference>
<dbReference type="InterPro" id="IPR010982">
    <property type="entry name" value="Lambda_DNA-bd_dom_sf"/>
</dbReference>
<reference evidence="2 3" key="1">
    <citation type="submission" date="2020-01" db="EMBL/GenBank/DDBJ databases">
        <title>Insect and environment-associated Actinomycetes.</title>
        <authorList>
            <person name="Currrie C."/>
            <person name="Chevrette M."/>
            <person name="Carlson C."/>
            <person name="Stubbendieck R."/>
            <person name="Wendt-Pienkowski E."/>
        </authorList>
    </citation>
    <scope>NUCLEOTIDE SEQUENCE [LARGE SCALE GENOMIC DNA]</scope>
    <source>
        <strain evidence="2 3">SID11342</strain>
    </source>
</reference>
<dbReference type="PROSITE" id="PS50943">
    <property type="entry name" value="HTH_CROC1"/>
    <property type="match status" value="1"/>
</dbReference>
<dbReference type="GO" id="GO:0003677">
    <property type="term" value="F:DNA binding"/>
    <property type="evidence" value="ECO:0007669"/>
    <property type="project" value="InterPro"/>
</dbReference>
<sequence>MSSTEATLRLTVTVLMRLTGERQADLAAGLGISQAQVSRKQSGTAGWSLPDVDRLSAHYGIPVPDLLAGVDRAAHCLPARRRAPAPGTAQLTITPQ</sequence>
<gene>
    <name evidence="2" type="ORF">G3I29_29915</name>
</gene>
<name>A0A6N9U6Y4_STRHA</name>
<comment type="caution">
    <text evidence="2">The sequence shown here is derived from an EMBL/GenBank/DDBJ whole genome shotgun (WGS) entry which is preliminary data.</text>
</comment>
<dbReference type="Gene3D" id="1.10.260.40">
    <property type="entry name" value="lambda repressor-like DNA-binding domains"/>
    <property type="match status" value="1"/>
</dbReference>
<feature type="domain" description="HTH cro/C1-type" evidence="1">
    <location>
        <begin position="23"/>
        <end position="66"/>
    </location>
</feature>
<dbReference type="InterPro" id="IPR001387">
    <property type="entry name" value="Cro/C1-type_HTH"/>
</dbReference>
<dbReference type="RefSeq" id="WP_164349030.1">
    <property type="nucleotide sequence ID" value="NZ_JAAGLQ010000630.1"/>
</dbReference>
<dbReference type="EMBL" id="JAAGLQ010000630">
    <property type="protein sequence ID" value="NEA19601.1"/>
    <property type="molecule type" value="Genomic_DNA"/>
</dbReference>
<evidence type="ECO:0000313" key="2">
    <source>
        <dbReference type="EMBL" id="NEA19601.1"/>
    </source>
</evidence>
<accession>A0A6N9U6Y4</accession>